<dbReference type="EMBL" id="MN739163">
    <property type="protein sequence ID" value="QHS91777.1"/>
    <property type="molecule type" value="Genomic_DNA"/>
</dbReference>
<evidence type="ECO:0000313" key="1">
    <source>
        <dbReference type="EMBL" id="QHS91777.1"/>
    </source>
</evidence>
<name>A0A6C0BHF8_9ZZZZ</name>
<reference evidence="1" key="1">
    <citation type="journal article" date="2020" name="Nature">
        <title>Giant virus diversity and host interactions through global metagenomics.</title>
        <authorList>
            <person name="Schulz F."/>
            <person name="Roux S."/>
            <person name="Paez-Espino D."/>
            <person name="Jungbluth S."/>
            <person name="Walsh D.A."/>
            <person name="Denef V.J."/>
            <person name="McMahon K.D."/>
            <person name="Konstantinidis K.T."/>
            <person name="Eloe-Fadrosh E.A."/>
            <person name="Kyrpides N.C."/>
            <person name="Woyke T."/>
        </authorList>
    </citation>
    <scope>NUCLEOTIDE SEQUENCE</scope>
    <source>
        <strain evidence="1">GVMAG-M-3300013006-15</strain>
    </source>
</reference>
<organism evidence="1">
    <name type="scientific">viral metagenome</name>
    <dbReference type="NCBI Taxonomy" id="1070528"/>
    <lineage>
        <taxon>unclassified sequences</taxon>
        <taxon>metagenomes</taxon>
        <taxon>organismal metagenomes</taxon>
    </lineage>
</organism>
<sequence>MDEKIKLFEEYKTLINFPGFIIDLEKTSKEALQVLVNRKKIKLGIAVLPPAPPAPKPKHFEFAPEAFVQRFDPENASRFNSQNRSGGALNAGKQVITRDNGGSKPREHSLYEKIKLGALEPKNDLSNRRKEELNLLRTAGVKFLIAGIEGARKYLEVEVPKAIAAGKINLKENETAESIINNLLEEVKIDAESKTLEQEKVEKGSENILKGGLTKFPKWQRKSKFNELFTKKFGHAPTNHVVSGIINQHNVHAGSSGRKTRKNRH</sequence>
<protein>
    <submittedName>
        <fullName evidence="1">Uncharacterized protein</fullName>
    </submittedName>
</protein>
<dbReference type="AlphaFoldDB" id="A0A6C0BHF8"/>
<accession>A0A6C0BHF8</accession>
<proteinExistence type="predicted"/>